<evidence type="ECO:0000313" key="3">
    <source>
        <dbReference type="Proteomes" id="UP001152607"/>
    </source>
</evidence>
<proteinExistence type="predicted"/>
<sequence length="373" mass="42312">MPYQSYKADTACSLSLAVYHKLPVFPQHSERKAAKMDRQKTRKPLTYGPDTAVPRGLSLENLYSICPYRIELHDSLPAATYTGPLLSLPSELLFAILEQLPIISLLKCRSTSQYARYVVDSMSSFRGVVCHARLALYKFLVLKPSKVITISDLFSKLRQKGCDSCGATTAYLWIPTASRICLVCLRSRASPCPQEELSCYFRLSEAEISALPDYTVPKTIYCYHRAGRQSHHLGHQSIRLFDTERVADLVLQRCGYSISKASMLAPITYDNLEYSAAIDGGNPRIGTMILGDDRWMMAVAVMPTMIEGKVETGRYCATCLYTECQDRMYTREEFKEHLKTCRARPRNNDCRDHRESMLRRIRHTLSVGEDDAK</sequence>
<dbReference type="OrthoDB" id="3798261at2759"/>
<dbReference type="PROSITE" id="PS50181">
    <property type="entry name" value="FBOX"/>
    <property type="match status" value="1"/>
</dbReference>
<comment type="caution">
    <text evidence="2">The sequence shown here is derived from an EMBL/GenBank/DDBJ whole genome shotgun (WGS) entry which is preliminary data.</text>
</comment>
<evidence type="ECO:0000313" key="2">
    <source>
        <dbReference type="EMBL" id="CAI6334417.1"/>
    </source>
</evidence>
<organism evidence="2 3">
    <name type="scientific">Periconia digitata</name>
    <dbReference type="NCBI Taxonomy" id="1303443"/>
    <lineage>
        <taxon>Eukaryota</taxon>
        <taxon>Fungi</taxon>
        <taxon>Dikarya</taxon>
        <taxon>Ascomycota</taxon>
        <taxon>Pezizomycotina</taxon>
        <taxon>Dothideomycetes</taxon>
        <taxon>Pleosporomycetidae</taxon>
        <taxon>Pleosporales</taxon>
        <taxon>Massarineae</taxon>
        <taxon>Periconiaceae</taxon>
        <taxon>Periconia</taxon>
    </lineage>
</organism>
<evidence type="ECO:0000259" key="1">
    <source>
        <dbReference type="PROSITE" id="PS50181"/>
    </source>
</evidence>
<reference evidence="2" key="1">
    <citation type="submission" date="2023-01" db="EMBL/GenBank/DDBJ databases">
        <authorList>
            <person name="Van Ghelder C."/>
            <person name="Rancurel C."/>
        </authorList>
    </citation>
    <scope>NUCLEOTIDE SEQUENCE</scope>
    <source>
        <strain evidence="2">CNCM I-4278</strain>
    </source>
</reference>
<dbReference type="InterPro" id="IPR036047">
    <property type="entry name" value="F-box-like_dom_sf"/>
</dbReference>
<dbReference type="AlphaFoldDB" id="A0A9W4XVE4"/>
<dbReference type="EMBL" id="CAOQHR010000005">
    <property type="protein sequence ID" value="CAI6334417.1"/>
    <property type="molecule type" value="Genomic_DNA"/>
</dbReference>
<dbReference type="InterPro" id="IPR001810">
    <property type="entry name" value="F-box_dom"/>
</dbReference>
<dbReference type="SMART" id="SM00256">
    <property type="entry name" value="FBOX"/>
    <property type="match status" value="1"/>
</dbReference>
<accession>A0A9W4XVE4</accession>
<gene>
    <name evidence="2" type="ORF">PDIGIT_LOCUS7476</name>
</gene>
<feature type="domain" description="F-box" evidence="1">
    <location>
        <begin position="82"/>
        <end position="128"/>
    </location>
</feature>
<protein>
    <recommendedName>
        <fullName evidence="1">F-box domain-containing protein</fullName>
    </recommendedName>
</protein>
<dbReference type="Proteomes" id="UP001152607">
    <property type="component" value="Unassembled WGS sequence"/>
</dbReference>
<keyword evidence="3" id="KW-1185">Reference proteome</keyword>
<dbReference type="Pfam" id="PF00646">
    <property type="entry name" value="F-box"/>
    <property type="match status" value="1"/>
</dbReference>
<dbReference type="SUPFAM" id="SSF81383">
    <property type="entry name" value="F-box domain"/>
    <property type="match status" value="1"/>
</dbReference>
<name>A0A9W4XVE4_9PLEO</name>